<reference evidence="2" key="1">
    <citation type="journal article" date="2021" name="Syst. Appl. Microbiol.">
        <title>Roseomonas hellenica sp. nov., isolated from roots of wild-growing Alkanna tinctoria.</title>
        <authorList>
            <person name="Rat A."/>
            <person name="Naranjo H.D."/>
            <person name="Lebbe L."/>
            <person name="Cnockaert M."/>
            <person name="Krigas N."/>
            <person name="Grigoriadou K."/>
            <person name="Maloupa E."/>
            <person name="Willems A."/>
        </authorList>
    </citation>
    <scope>NUCLEOTIDE SEQUENCE [LARGE SCALE GENOMIC DNA]</scope>
    <source>
        <strain evidence="2">LMG 31159</strain>
    </source>
</reference>
<dbReference type="SUPFAM" id="SSF53756">
    <property type="entry name" value="UDP-Glycosyltransferase/glycogen phosphorylase"/>
    <property type="match status" value="1"/>
</dbReference>
<keyword evidence="2" id="KW-1185">Reference proteome</keyword>
<name>A0ABS5EC23_9PROT</name>
<dbReference type="EMBL" id="JAAEDI010000003">
    <property type="protein sequence ID" value="MBR0648566.1"/>
    <property type="molecule type" value="Genomic_DNA"/>
</dbReference>
<proteinExistence type="predicted"/>
<dbReference type="Proteomes" id="UP000698752">
    <property type="component" value="Unassembled WGS sequence"/>
</dbReference>
<sequence>MSEPDEFALRSIAPHFDRFHYLAANPDVGAAGVDPMAHFLHQGWREGRDPSADFDVRYYLRANPDVAACGINPFLHYVLAGRSEGRLPRRPQHAERGIIERARTPAERAREWQNANVGLPALDRAALGLALDADLPNAPCLVVSISHDDYTCHWGGVQNLIREEAGSFAAMNAIYLHLSPVQPLPMLAPRGNPEELLFRLRLQGRQLGQMRTADLAAALASAARATGTPLLLVVHHLLGSATEALSLLATTSGFPPIVWTHDYFTVCPSVQLLRNDVRFCGAPPVGSTACEVCIYGEERAASRERIQSFFQAHRPFVIAPSETAARVWRRAGLPHRSLDIQPLVRLALHEATPRNTTGRPIRIAHLGARYHAKGWPVFEQLARRFRNDPRYAFFQLGMATLSGSVSDGIRPIPVKVTADAPDAMIEAVARHGIDVVVNWASWPETFCYAALEALAGGAFLLTRADTGNVAAAAEAHPASARVIPTEEALHALLEGEGLAAALAAAPPQRGSLLPQGGTAAWLIRSTEGRAVSRAVLRQQIQALEAA</sequence>
<evidence type="ECO:0000313" key="2">
    <source>
        <dbReference type="Proteomes" id="UP000698752"/>
    </source>
</evidence>
<evidence type="ECO:0000313" key="1">
    <source>
        <dbReference type="EMBL" id="MBR0648566.1"/>
    </source>
</evidence>
<accession>A0ABS5EC23</accession>
<gene>
    <name evidence="1" type="ORF">GXW78_02735</name>
</gene>
<dbReference type="RefSeq" id="WP_211865874.1">
    <property type="nucleotide sequence ID" value="NZ_JAAEDI010000003.1"/>
</dbReference>
<comment type="caution">
    <text evidence="1">The sequence shown here is derived from an EMBL/GenBank/DDBJ whole genome shotgun (WGS) entry which is preliminary data.</text>
</comment>
<organism evidence="1 2">
    <name type="scientific">Neoroseomonas terrae</name>
    <dbReference type="NCBI Taxonomy" id="424799"/>
    <lineage>
        <taxon>Bacteria</taxon>
        <taxon>Pseudomonadati</taxon>
        <taxon>Pseudomonadota</taxon>
        <taxon>Alphaproteobacteria</taxon>
        <taxon>Acetobacterales</taxon>
        <taxon>Acetobacteraceae</taxon>
        <taxon>Neoroseomonas</taxon>
    </lineage>
</organism>
<evidence type="ECO:0008006" key="3">
    <source>
        <dbReference type="Google" id="ProtNLM"/>
    </source>
</evidence>
<protein>
    <recommendedName>
        <fullName evidence="3">Glycosyltransferase subfamily 4-like N-terminal domain-containing protein</fullName>
    </recommendedName>
</protein>